<dbReference type="Proteomes" id="UP000027195">
    <property type="component" value="Unassembled WGS sequence"/>
</dbReference>
<dbReference type="GO" id="GO:0005730">
    <property type="term" value="C:nucleolus"/>
    <property type="evidence" value="ECO:0007669"/>
    <property type="project" value="InterPro"/>
</dbReference>
<dbReference type="PANTHER" id="PTHR12900:SF0">
    <property type="entry name" value="CHECKPOINT PROTEIN"/>
    <property type="match status" value="1"/>
</dbReference>
<reference evidence="6" key="1">
    <citation type="journal article" date="2014" name="Proc. Natl. Acad. Sci. U.S.A.">
        <title>Extensive sampling of basidiomycete genomes demonstrates inadequacy of the white-rot/brown-rot paradigm for wood decay fungi.</title>
        <authorList>
            <person name="Riley R."/>
            <person name="Salamov A.A."/>
            <person name="Brown D.W."/>
            <person name="Nagy L.G."/>
            <person name="Floudas D."/>
            <person name="Held B.W."/>
            <person name="Levasseur A."/>
            <person name="Lombard V."/>
            <person name="Morin E."/>
            <person name="Otillar R."/>
            <person name="Lindquist E.A."/>
            <person name="Sun H."/>
            <person name="LaButti K.M."/>
            <person name="Schmutz J."/>
            <person name="Jabbour D."/>
            <person name="Luo H."/>
            <person name="Baker S.E."/>
            <person name="Pisabarro A.G."/>
            <person name="Walton J.D."/>
            <person name="Blanchette R.A."/>
            <person name="Henrissat B."/>
            <person name="Martin F."/>
            <person name="Cullen D."/>
            <person name="Hibbett D.S."/>
            <person name="Grigoriev I.V."/>
        </authorList>
    </citation>
    <scope>NUCLEOTIDE SEQUENCE [LARGE SCALE GENOMIC DNA]</scope>
    <source>
        <strain evidence="6">FD-172 SS1</strain>
    </source>
</reference>
<dbReference type="GO" id="GO:0031573">
    <property type="term" value="P:mitotic intra-S DNA damage checkpoint signaling"/>
    <property type="evidence" value="ECO:0007669"/>
    <property type="project" value="TreeGrafter"/>
</dbReference>
<dbReference type="FunCoup" id="A0A067MD68">
    <property type="interactions" value="372"/>
</dbReference>
<dbReference type="EMBL" id="KL198043">
    <property type="protein sequence ID" value="KDQ13494.1"/>
    <property type="molecule type" value="Genomic_DNA"/>
</dbReference>
<proteinExistence type="inferred from homology"/>
<dbReference type="HOGENOM" id="CLU_035754_2_0_1"/>
<dbReference type="PIRSF" id="PIRSF011312">
    <property type="entry name" value="Cell_cycle_HUS1"/>
    <property type="match status" value="1"/>
</dbReference>
<name>A0A067MD68_BOTB1</name>
<evidence type="ECO:0000256" key="1">
    <source>
        <dbReference type="ARBA" id="ARBA00004123"/>
    </source>
</evidence>
<sequence length="291" mass="32570">MRFRANIEHVSTFSHIIQSVEKLSKRCIIKLSETALQIICAETEGGVQVWSRIKVDSLFSEYRIQSNSNNEINLELSTESLLQALKSANESSEVMFKLAKKGDHPVLTFEILTKSHQGKKMQITHDVRILVKKPSDMEKIKEPLCPEPDVHIVLPPLSKMRIIAEHFSQVSNMIGVSANRSGELILSIQTDDVKVETQWSGCEHPIIPKEVTASQEPQEEAEVDPAEYHRILVTSRSLLKFLSSYVISTTTIACICSDYCLIMYVYIGEVDDAGGVLTYYIPSRSAGSALD</sequence>
<dbReference type="InParanoid" id="A0A067MD68"/>
<comment type="similarity">
    <text evidence="2 4">Belongs to the HUS1 family.</text>
</comment>
<dbReference type="GO" id="GO:0006289">
    <property type="term" value="P:nucleotide-excision repair"/>
    <property type="evidence" value="ECO:0007669"/>
    <property type="project" value="TreeGrafter"/>
</dbReference>
<dbReference type="Pfam" id="PF04005">
    <property type="entry name" value="Hus1"/>
    <property type="match status" value="1"/>
</dbReference>
<accession>A0A067MD68</accession>
<dbReference type="GO" id="GO:0044778">
    <property type="term" value="P:meiotic DNA integrity checkpoint signaling"/>
    <property type="evidence" value="ECO:0007669"/>
    <property type="project" value="TreeGrafter"/>
</dbReference>
<evidence type="ECO:0000313" key="6">
    <source>
        <dbReference type="Proteomes" id="UP000027195"/>
    </source>
</evidence>
<dbReference type="SUPFAM" id="SSF55979">
    <property type="entry name" value="DNA clamp"/>
    <property type="match status" value="1"/>
</dbReference>
<comment type="subcellular location">
    <subcellularLocation>
        <location evidence="1">Nucleus</location>
    </subcellularLocation>
</comment>
<gene>
    <name evidence="5" type="ORF">BOTBODRAFT_66718</name>
</gene>
<dbReference type="STRING" id="930990.A0A067MD68"/>
<evidence type="ECO:0000256" key="2">
    <source>
        <dbReference type="ARBA" id="ARBA00005563"/>
    </source>
</evidence>
<protein>
    <recommendedName>
        <fullName evidence="4">Checkpoint protein</fullName>
    </recommendedName>
</protein>
<evidence type="ECO:0000313" key="5">
    <source>
        <dbReference type="EMBL" id="KDQ13494.1"/>
    </source>
</evidence>
<dbReference type="InterPro" id="IPR016580">
    <property type="entry name" value="HUS1"/>
</dbReference>
<dbReference type="OrthoDB" id="337750at2759"/>
<dbReference type="PANTHER" id="PTHR12900">
    <property type="entry name" value="MITOTIC AND DNA DAMAGE CHECKPOINT PROTEIN HUS1"/>
    <property type="match status" value="1"/>
</dbReference>
<dbReference type="GO" id="GO:0000724">
    <property type="term" value="P:double-strand break repair via homologous recombination"/>
    <property type="evidence" value="ECO:0007669"/>
    <property type="project" value="TreeGrafter"/>
</dbReference>
<dbReference type="GO" id="GO:0035861">
    <property type="term" value="C:site of double-strand break"/>
    <property type="evidence" value="ECO:0007669"/>
    <property type="project" value="TreeGrafter"/>
</dbReference>
<dbReference type="AlphaFoldDB" id="A0A067MD68"/>
<dbReference type="InterPro" id="IPR046938">
    <property type="entry name" value="DNA_clamp_sf"/>
</dbReference>
<keyword evidence="6" id="KW-1185">Reference proteome</keyword>
<keyword evidence="3" id="KW-0539">Nucleus</keyword>
<dbReference type="Gene3D" id="3.70.10.10">
    <property type="match status" value="1"/>
</dbReference>
<dbReference type="GO" id="GO:0030896">
    <property type="term" value="C:checkpoint clamp complex"/>
    <property type="evidence" value="ECO:0007669"/>
    <property type="project" value="InterPro"/>
</dbReference>
<evidence type="ECO:0000256" key="4">
    <source>
        <dbReference type="PIRNR" id="PIRNR011312"/>
    </source>
</evidence>
<dbReference type="GO" id="GO:0000723">
    <property type="term" value="P:telomere maintenance"/>
    <property type="evidence" value="ECO:0007669"/>
    <property type="project" value="TreeGrafter"/>
</dbReference>
<organism evidence="5 6">
    <name type="scientific">Botryobasidium botryosum (strain FD-172 SS1)</name>
    <dbReference type="NCBI Taxonomy" id="930990"/>
    <lineage>
        <taxon>Eukaryota</taxon>
        <taxon>Fungi</taxon>
        <taxon>Dikarya</taxon>
        <taxon>Basidiomycota</taxon>
        <taxon>Agaricomycotina</taxon>
        <taxon>Agaricomycetes</taxon>
        <taxon>Cantharellales</taxon>
        <taxon>Botryobasidiaceae</taxon>
        <taxon>Botryobasidium</taxon>
    </lineage>
</organism>
<dbReference type="GO" id="GO:0033314">
    <property type="term" value="P:mitotic DNA replication checkpoint signaling"/>
    <property type="evidence" value="ECO:0007669"/>
    <property type="project" value="TreeGrafter"/>
</dbReference>
<dbReference type="InterPro" id="IPR007150">
    <property type="entry name" value="HUS1/Mec3"/>
</dbReference>
<evidence type="ECO:0000256" key="3">
    <source>
        <dbReference type="ARBA" id="ARBA00023242"/>
    </source>
</evidence>